<sequence length="303" mass="35020">MDLETIKRIMTDQLQEVDEVQSTLHQLSDVLQLQQEVDFQNDMCHMMNKLQQFAEDVSNKLGPFQRPPEAQNNAPAPAAEQVQHIPDGDCIPLKDAPREEEVIRENEEFMEGIEPQQEDDVDKVGRNSGTDLESYPHPTRTRMRTTPRCTGWKEKSITLISLCKTEDMIEYLARQPTCASRRFELGTRDRRTVYEVCALPTDRGTLLGLLLRSCRRHAEDSDSSRQSKMRPLLGDFLSARRELQVIRPAMSTLQGPRTPAICLLPEQHAEIERRLRNARAGREDCLKRLRNLERDIRLFHHPE</sequence>
<evidence type="ECO:0000313" key="2">
    <source>
        <dbReference type="EMBL" id="VDP05983.1"/>
    </source>
</evidence>
<dbReference type="WBParaSite" id="HPBE_0001645201-mRNA-1">
    <property type="protein sequence ID" value="HPBE_0001645201-mRNA-1"/>
    <property type="gene ID" value="HPBE_0001645201"/>
</dbReference>
<gene>
    <name evidence="2" type="ORF">HPBE_LOCUS16455</name>
</gene>
<keyword evidence="3" id="KW-1185">Reference proteome</keyword>
<feature type="region of interest" description="Disordered" evidence="1">
    <location>
        <begin position="118"/>
        <end position="147"/>
    </location>
</feature>
<dbReference type="EMBL" id="UZAH01029424">
    <property type="protein sequence ID" value="VDP05983.1"/>
    <property type="molecule type" value="Genomic_DNA"/>
</dbReference>
<evidence type="ECO:0000313" key="4">
    <source>
        <dbReference type="WBParaSite" id="HPBE_0001645201-mRNA-1"/>
    </source>
</evidence>
<organism evidence="3 4">
    <name type="scientific">Heligmosomoides polygyrus</name>
    <name type="common">Parasitic roundworm</name>
    <dbReference type="NCBI Taxonomy" id="6339"/>
    <lineage>
        <taxon>Eukaryota</taxon>
        <taxon>Metazoa</taxon>
        <taxon>Ecdysozoa</taxon>
        <taxon>Nematoda</taxon>
        <taxon>Chromadorea</taxon>
        <taxon>Rhabditida</taxon>
        <taxon>Rhabditina</taxon>
        <taxon>Rhabditomorpha</taxon>
        <taxon>Strongyloidea</taxon>
        <taxon>Heligmosomidae</taxon>
        <taxon>Heligmosomoides</taxon>
    </lineage>
</organism>
<dbReference type="AlphaFoldDB" id="A0A183G4K0"/>
<reference evidence="4" key="2">
    <citation type="submission" date="2019-09" db="UniProtKB">
        <authorList>
            <consortium name="WormBaseParasite"/>
        </authorList>
    </citation>
    <scope>IDENTIFICATION</scope>
</reference>
<reference evidence="2 3" key="1">
    <citation type="submission" date="2018-11" db="EMBL/GenBank/DDBJ databases">
        <authorList>
            <consortium name="Pathogen Informatics"/>
        </authorList>
    </citation>
    <scope>NUCLEOTIDE SEQUENCE [LARGE SCALE GENOMIC DNA]</scope>
</reference>
<evidence type="ECO:0000313" key="3">
    <source>
        <dbReference type="Proteomes" id="UP000050761"/>
    </source>
</evidence>
<accession>A0A183G4K0</accession>
<accession>A0A3P8EB40</accession>
<protein>
    <submittedName>
        <fullName evidence="4">t-SNARE coiled-coil homology domain-containing protein</fullName>
    </submittedName>
</protein>
<dbReference type="Proteomes" id="UP000050761">
    <property type="component" value="Unassembled WGS sequence"/>
</dbReference>
<evidence type="ECO:0000256" key="1">
    <source>
        <dbReference type="SAM" id="MobiDB-lite"/>
    </source>
</evidence>
<proteinExistence type="predicted"/>
<name>A0A183G4K0_HELPZ</name>